<organism evidence="4 5">
    <name type="scientific">Agromyces aureus</name>
    <dbReference type="NCBI Taxonomy" id="453304"/>
    <lineage>
        <taxon>Bacteria</taxon>
        <taxon>Bacillati</taxon>
        <taxon>Actinomycetota</taxon>
        <taxon>Actinomycetes</taxon>
        <taxon>Micrococcales</taxon>
        <taxon>Microbacteriaceae</taxon>
        <taxon>Agromyces</taxon>
    </lineage>
</organism>
<dbReference type="InterPro" id="IPR002938">
    <property type="entry name" value="FAD-bd"/>
</dbReference>
<dbReference type="Proteomes" id="UP000078437">
    <property type="component" value="Chromosome"/>
</dbReference>
<evidence type="ECO:0000313" key="5">
    <source>
        <dbReference type="Proteomes" id="UP000078437"/>
    </source>
</evidence>
<dbReference type="RefSeq" id="WP_067878601.1">
    <property type="nucleotide sequence ID" value="NZ_CP013979.1"/>
</dbReference>
<evidence type="ECO:0000313" key="4">
    <source>
        <dbReference type="EMBL" id="ANJ27754.1"/>
    </source>
</evidence>
<dbReference type="SUPFAM" id="SSF51905">
    <property type="entry name" value="FAD/NAD(P)-binding domain"/>
    <property type="match status" value="1"/>
</dbReference>
<evidence type="ECO:0000256" key="2">
    <source>
        <dbReference type="ARBA" id="ARBA00023033"/>
    </source>
</evidence>
<dbReference type="EMBL" id="CP013979">
    <property type="protein sequence ID" value="ANJ27754.1"/>
    <property type="molecule type" value="Genomic_DNA"/>
</dbReference>
<sequence length="395" mass="41452">MNAIIIGGGVAGAAAALALHRAGIESAVYEARPTPSDGVGAWLTLAVNGVAVLRELGVRPLAGIPTSRMQLGLGDGTALTSFPMGEGTMSVRRTELYGALLDAVRKAGIPIHHGRRIVGLETTDASATARFADGTSASGSLLVGADGIGSTVRSLLDPRAPKARYLGLLNTGGFASGVEVPTEPGLMHMMFGRDTFFSWLASGDGDVWWFANPAERREPDRAQLAGISGETWRSRLLDLVRRDDPVATRVLEASDPIHPAWPMYDFPRVPVWHRGAAVLIGDAAHAASPSSGQGASMALEDGLALGLLLADRGPTGSTTGVTAALDRYEALRRPRVERVIAQGKASSSGKAPGAFRPVRDAFLRAYFGKPRATTDTAWLWEYRIADAVNAGRAGA</sequence>
<dbReference type="GO" id="GO:0071949">
    <property type="term" value="F:FAD binding"/>
    <property type="evidence" value="ECO:0007669"/>
    <property type="project" value="InterPro"/>
</dbReference>
<name>A0A191WHV6_9MICO</name>
<dbReference type="Gene3D" id="3.50.50.60">
    <property type="entry name" value="FAD/NAD(P)-binding domain"/>
    <property type="match status" value="1"/>
</dbReference>
<dbReference type="PRINTS" id="PR00420">
    <property type="entry name" value="RNGMNOXGNASE"/>
</dbReference>
<keyword evidence="2" id="KW-0503">Monooxygenase</keyword>
<dbReference type="GO" id="GO:0004497">
    <property type="term" value="F:monooxygenase activity"/>
    <property type="evidence" value="ECO:0007669"/>
    <property type="project" value="UniProtKB-KW"/>
</dbReference>
<gene>
    <name evidence="4" type="ORF">ATC03_14600</name>
</gene>
<proteinExistence type="predicted"/>
<evidence type="ECO:0000259" key="3">
    <source>
        <dbReference type="Pfam" id="PF01494"/>
    </source>
</evidence>
<dbReference type="Pfam" id="PF01494">
    <property type="entry name" value="FAD_binding_3"/>
    <property type="match status" value="1"/>
</dbReference>
<keyword evidence="1" id="KW-0560">Oxidoreductase</keyword>
<dbReference type="KEGG" id="agy:ATC03_14600"/>
<dbReference type="PANTHER" id="PTHR13789:SF309">
    <property type="entry name" value="PUTATIVE (AFU_ORTHOLOGUE AFUA_6G14510)-RELATED"/>
    <property type="match status" value="1"/>
</dbReference>
<dbReference type="InterPro" id="IPR036188">
    <property type="entry name" value="FAD/NAD-bd_sf"/>
</dbReference>
<reference evidence="4 5" key="1">
    <citation type="journal article" date="2016" name="Int. J. Syst. Evol. Microbiol.">
        <title>Agromyces aureus sp. nov., isolated from the rhizosphere of Salix caprea L. grown in a heavy-metal-contaminated soil.</title>
        <authorList>
            <person name="Corretto E."/>
            <person name="Antonielli L."/>
            <person name="Sessitsch A."/>
            <person name="Compant S."/>
            <person name="Gorfer M."/>
            <person name="Kuffner M."/>
            <person name="Brader G."/>
        </authorList>
    </citation>
    <scope>NUCLEOTIDE SEQUENCE [LARGE SCALE GENOMIC DNA]</scope>
    <source>
        <strain evidence="4 5">AR33</strain>
    </source>
</reference>
<keyword evidence="5" id="KW-1185">Reference proteome</keyword>
<accession>A0A191WHV6</accession>
<reference evidence="5" key="2">
    <citation type="submission" date="2016-01" db="EMBL/GenBank/DDBJ databases">
        <title>Complete genome sequence of Agromyces aureus AR33T and comparison with related organisms.</title>
        <authorList>
            <person name="Corretto E."/>
            <person name="Antonielli L."/>
            <person name="Sessitsch A."/>
            <person name="Brader G."/>
        </authorList>
    </citation>
    <scope>NUCLEOTIDE SEQUENCE [LARGE SCALE GENOMIC DNA]</scope>
    <source>
        <strain evidence="5">AR33</strain>
    </source>
</reference>
<dbReference type="PANTHER" id="PTHR13789">
    <property type="entry name" value="MONOOXYGENASE"/>
    <property type="match status" value="1"/>
</dbReference>
<dbReference type="InterPro" id="IPR050493">
    <property type="entry name" value="FAD-dep_Monooxygenase_BioMet"/>
</dbReference>
<dbReference type="AlphaFoldDB" id="A0A191WHV6"/>
<evidence type="ECO:0000256" key="1">
    <source>
        <dbReference type="ARBA" id="ARBA00023002"/>
    </source>
</evidence>
<protein>
    <recommendedName>
        <fullName evidence="3">FAD-binding domain-containing protein</fullName>
    </recommendedName>
</protein>
<feature type="domain" description="FAD-binding" evidence="3">
    <location>
        <begin position="3"/>
        <end position="341"/>
    </location>
</feature>
<dbReference type="STRING" id="453304.ATC03_14600"/>